<dbReference type="GO" id="GO:0031177">
    <property type="term" value="F:phosphopantetheine binding"/>
    <property type="evidence" value="ECO:0007669"/>
    <property type="project" value="TreeGrafter"/>
</dbReference>
<dbReference type="FunFam" id="3.40.50.980:FF:000002">
    <property type="entry name" value="Enterobactin synthetase component F"/>
    <property type="match status" value="1"/>
</dbReference>
<dbReference type="PANTHER" id="PTHR45527">
    <property type="entry name" value="NONRIBOSOMAL PEPTIDE SYNTHETASE"/>
    <property type="match status" value="1"/>
</dbReference>
<dbReference type="GO" id="GO:0043041">
    <property type="term" value="P:amino acid activation for nonribosomal peptide biosynthetic process"/>
    <property type="evidence" value="ECO:0007669"/>
    <property type="project" value="TreeGrafter"/>
</dbReference>
<dbReference type="Proteomes" id="UP000473014">
    <property type="component" value="Unassembled WGS sequence"/>
</dbReference>
<name>A0A6G2BBU9_9ACTN</name>
<reference evidence="3 4" key="1">
    <citation type="submission" date="2019-11" db="EMBL/GenBank/DDBJ databases">
        <authorList>
            <person name="Yuan L."/>
        </authorList>
    </citation>
    <scope>NUCLEOTIDE SEQUENCE [LARGE SCALE GENOMIC DNA]</scope>
    <source>
        <strain evidence="3 4">TRM43335</strain>
    </source>
</reference>
<keyword evidence="4" id="KW-1185">Reference proteome</keyword>
<dbReference type="InterPro" id="IPR045851">
    <property type="entry name" value="AMP-bd_C_sf"/>
</dbReference>
<dbReference type="Pfam" id="PF00501">
    <property type="entry name" value="AMP-binding"/>
    <property type="match status" value="1"/>
</dbReference>
<proteinExistence type="predicted"/>
<evidence type="ECO:0000313" key="3">
    <source>
        <dbReference type="EMBL" id="MTE19606.1"/>
    </source>
</evidence>
<dbReference type="AlphaFoldDB" id="A0A6G2BBU9"/>
<accession>A0A6G2BBU9</accession>
<feature type="domain" description="AMP-binding enzyme C-terminal" evidence="2">
    <location>
        <begin position="450"/>
        <end position="525"/>
    </location>
</feature>
<dbReference type="PRINTS" id="PR00154">
    <property type="entry name" value="AMPBINDING"/>
</dbReference>
<evidence type="ECO:0000259" key="1">
    <source>
        <dbReference type="Pfam" id="PF00501"/>
    </source>
</evidence>
<organism evidence="3 4">
    <name type="scientific">Streptomyces taklimakanensis</name>
    <dbReference type="NCBI Taxonomy" id="2569853"/>
    <lineage>
        <taxon>Bacteria</taxon>
        <taxon>Bacillati</taxon>
        <taxon>Actinomycetota</taxon>
        <taxon>Actinomycetes</taxon>
        <taxon>Kitasatosporales</taxon>
        <taxon>Streptomycetaceae</taxon>
        <taxon>Streptomyces</taxon>
    </lineage>
</organism>
<dbReference type="PROSITE" id="PS00455">
    <property type="entry name" value="AMP_BINDING"/>
    <property type="match status" value="1"/>
</dbReference>
<dbReference type="InterPro" id="IPR025110">
    <property type="entry name" value="AMP-bd_C"/>
</dbReference>
<dbReference type="EMBL" id="WIXO01000001">
    <property type="protein sequence ID" value="MTE19606.1"/>
    <property type="molecule type" value="Genomic_DNA"/>
</dbReference>
<dbReference type="InterPro" id="IPR000873">
    <property type="entry name" value="AMP-dep_synth/lig_dom"/>
</dbReference>
<protein>
    <submittedName>
        <fullName evidence="3">Amino acid adenylation domain-containing protein</fullName>
    </submittedName>
</protein>
<dbReference type="GO" id="GO:0005829">
    <property type="term" value="C:cytosol"/>
    <property type="evidence" value="ECO:0007669"/>
    <property type="project" value="TreeGrafter"/>
</dbReference>
<dbReference type="Gene3D" id="3.30.300.30">
    <property type="match status" value="1"/>
</dbReference>
<gene>
    <name evidence="3" type="ORF">F0L17_10790</name>
</gene>
<dbReference type="PANTHER" id="PTHR45527:SF1">
    <property type="entry name" value="FATTY ACID SYNTHASE"/>
    <property type="match status" value="1"/>
</dbReference>
<dbReference type="FunFam" id="3.40.50.12780:FF:000012">
    <property type="entry name" value="Non-ribosomal peptide synthetase"/>
    <property type="match status" value="1"/>
</dbReference>
<dbReference type="InterPro" id="IPR020459">
    <property type="entry name" value="AMP-binding"/>
</dbReference>
<dbReference type="NCBIfam" id="TIGR01733">
    <property type="entry name" value="AA-adenyl-dom"/>
    <property type="match status" value="1"/>
</dbReference>
<dbReference type="GO" id="GO:0044550">
    <property type="term" value="P:secondary metabolite biosynthetic process"/>
    <property type="evidence" value="ECO:0007669"/>
    <property type="project" value="TreeGrafter"/>
</dbReference>
<dbReference type="InterPro" id="IPR010071">
    <property type="entry name" value="AA_adenyl_dom"/>
</dbReference>
<evidence type="ECO:0000259" key="2">
    <source>
        <dbReference type="Pfam" id="PF13193"/>
    </source>
</evidence>
<dbReference type="InterPro" id="IPR020845">
    <property type="entry name" value="AMP-binding_CS"/>
</dbReference>
<feature type="domain" description="AMP-dependent synthetase/ligase" evidence="1">
    <location>
        <begin position="36"/>
        <end position="389"/>
    </location>
</feature>
<comment type="caution">
    <text evidence="3">The sequence shown here is derived from an EMBL/GenBank/DDBJ whole genome shotgun (WGS) entry which is preliminary data.</text>
</comment>
<dbReference type="Gene3D" id="3.40.50.12780">
    <property type="entry name" value="N-terminal domain of ligase-like"/>
    <property type="match status" value="1"/>
</dbReference>
<dbReference type="CDD" id="cd17643">
    <property type="entry name" value="A_NRPS_Cytc1-like"/>
    <property type="match status" value="1"/>
</dbReference>
<dbReference type="InterPro" id="IPR042099">
    <property type="entry name" value="ANL_N_sf"/>
</dbReference>
<sequence>MGTVVFGAVSHPSSSPSAEGDGDLRETLIDLFVSVARARPLGKALSFEGETYSYAALDVWSRAVAERLWAAGVRRGDRVALRMAPGAEVVAAMLGILRIGAAYVPLDVRNPPARNEFILSDSRVTAFVGDPGEGPPSGLSGLPLIGTDDVAKLLLAEASGGAAVDDHAPGPDDIAYVIYTSGTTGRPKGVPVRHGSVVALLESTSGLFSFRPDDRWLLFHSVAFDFSVWEIWGALSCGAELVVLPHWTARSPDGYLRVVREAGITVLNQTPTAFGAFADAALRRGEDLPRLRYVVFGGEKLTPAAVRPWAERFGTERPRLVNMYGITETTVHATFREWDRAELAGEESVIGPPLPGFVARVVTEDGRDAEPGEVGELWLSGPQVTEGYLERPDLNADRFPLGPAPDGGARLRYYRSGDLVSRRPDGDLVYRGRADLQVKLRGHRIELSDIEGAVRAHPGVVDAVVWVHEFGPGDSRLVCALVPSDGADGPGTRALREHVGGLLPSYMRPGRYLSLPELPRTVNGKIDRAAVARIFEEGR</sequence>
<evidence type="ECO:0000313" key="4">
    <source>
        <dbReference type="Proteomes" id="UP000473014"/>
    </source>
</evidence>
<dbReference type="Pfam" id="PF13193">
    <property type="entry name" value="AMP-binding_C"/>
    <property type="match status" value="1"/>
</dbReference>
<dbReference type="OrthoDB" id="2472181at2"/>
<dbReference type="SUPFAM" id="SSF56801">
    <property type="entry name" value="Acetyl-CoA synthetase-like"/>
    <property type="match status" value="1"/>
</dbReference>